<gene>
    <name evidence="2" type="ORF">E0485_03530</name>
</gene>
<evidence type="ECO:0000313" key="3">
    <source>
        <dbReference type="Proteomes" id="UP000295418"/>
    </source>
</evidence>
<feature type="region of interest" description="Disordered" evidence="1">
    <location>
        <begin position="225"/>
        <end position="267"/>
    </location>
</feature>
<name>A0A4R4EIH3_9BACL</name>
<feature type="compositionally biased region" description="Polar residues" evidence="1">
    <location>
        <begin position="413"/>
        <end position="444"/>
    </location>
</feature>
<dbReference type="EMBL" id="SKFG01000002">
    <property type="protein sequence ID" value="TCZ79946.1"/>
    <property type="molecule type" value="Genomic_DNA"/>
</dbReference>
<evidence type="ECO:0000256" key="1">
    <source>
        <dbReference type="SAM" id="MobiDB-lite"/>
    </source>
</evidence>
<dbReference type="OrthoDB" id="2351076at2"/>
<keyword evidence="3" id="KW-1185">Reference proteome</keyword>
<feature type="compositionally biased region" description="Polar residues" evidence="1">
    <location>
        <begin position="279"/>
        <end position="309"/>
    </location>
</feature>
<reference evidence="2 3" key="1">
    <citation type="submission" date="2019-03" db="EMBL/GenBank/DDBJ databases">
        <authorList>
            <person name="Kim M.K.M."/>
        </authorList>
    </citation>
    <scope>NUCLEOTIDE SEQUENCE [LARGE SCALE GENOMIC DNA]</scope>
    <source>
        <strain evidence="2 3">18JY21-1</strain>
    </source>
</reference>
<feature type="compositionally biased region" description="Low complexity" evidence="1">
    <location>
        <begin position="366"/>
        <end position="379"/>
    </location>
</feature>
<feature type="compositionally biased region" description="Low complexity" evidence="1">
    <location>
        <begin position="227"/>
        <end position="267"/>
    </location>
</feature>
<dbReference type="Proteomes" id="UP000295418">
    <property type="component" value="Unassembled WGS sequence"/>
</dbReference>
<protein>
    <recommendedName>
        <fullName evidence="4">Flagellar hook-length control protein-like C-terminal domain-containing protein</fullName>
    </recommendedName>
</protein>
<dbReference type="AlphaFoldDB" id="A0A4R4EIH3"/>
<comment type="caution">
    <text evidence="2">The sequence shown here is derived from an EMBL/GenBank/DDBJ whole genome shotgun (WGS) entry which is preliminary data.</text>
</comment>
<proteinExistence type="predicted"/>
<feature type="compositionally biased region" description="Low complexity" evidence="1">
    <location>
        <begin position="310"/>
        <end position="320"/>
    </location>
</feature>
<evidence type="ECO:0000313" key="2">
    <source>
        <dbReference type="EMBL" id="TCZ79946.1"/>
    </source>
</evidence>
<feature type="compositionally biased region" description="Low complexity" evidence="1">
    <location>
        <begin position="344"/>
        <end position="357"/>
    </location>
</feature>
<organism evidence="2 3">
    <name type="scientific">Paenibacillus albiflavus</name>
    <dbReference type="NCBI Taxonomy" id="2545760"/>
    <lineage>
        <taxon>Bacteria</taxon>
        <taxon>Bacillati</taxon>
        <taxon>Bacillota</taxon>
        <taxon>Bacilli</taxon>
        <taxon>Bacillales</taxon>
        <taxon>Paenibacillaceae</taxon>
        <taxon>Paenibacillus</taxon>
    </lineage>
</organism>
<evidence type="ECO:0008006" key="4">
    <source>
        <dbReference type="Google" id="ProtNLM"/>
    </source>
</evidence>
<accession>A0A4R4EIH3</accession>
<feature type="region of interest" description="Disordered" evidence="1">
    <location>
        <begin position="279"/>
        <end position="444"/>
    </location>
</feature>
<sequence length="700" mass="73178">MNISSLFRSMIGEPQASEVKVMELKPGQVVRGVVQQDLGNQEALITINGVQVRAKLEAPLQQGEATMLQVQNETASGQIVLKPVSLQGGGTTEAPFADLLKSFGLKDSSANRELILQMQSAGVPITKENVAKFAEMLAAKPANIDAKPWIQAMAVANARGLTLSTGTLQALTEVITQGNTLTNRLGALENEIRNVLMNPSSTMSEQTKAGLGKILQIMQQLSQLGPAQGNQGEAGTAGTQAGNNGQAAGNSPMQGAQANGTAAGQANAQVPASGVSSVTVPASTAGASGQASPSSEAQSGLTGSNANVNTQQSTSTSTLQGAPPLQGNAQSIGQTQANAQLAPQTQSNAQMQQQTSNPSVPVTGQSSAPTSAAPATTTPFLPTNSSETIPPAMQQVSNGANAAASSTTSESTIVQGQPQTVASQSSNTQGQASPSPVTSLANDESTGNWIGNALKLLGVDHEQMLAKGMVSQPSTQASIHTLLRADQAALELTHGKEFLLKAPAHDQVQQVPGDTLKSLLLSLVKSDDLPPALKEAISNTTQHITGQQLLLSAERNSPLTHLTLFIPFSNGEGQQTASVHIQSRKKGREMLDPSNCRLLFDLNMQVMGDTLVDVQVINSIVSLQIHNDHPAIPPLLEASRDEIASKLNEMGYQFMSLQCKPFPDLSKQKETITSKAVHDVNKAPQSYYQPKPYKGVDYLA</sequence>
<feature type="compositionally biased region" description="Polar residues" evidence="1">
    <location>
        <begin position="327"/>
        <end position="343"/>
    </location>
</feature>
<feature type="compositionally biased region" description="Low complexity" evidence="1">
    <location>
        <begin position="400"/>
        <end position="412"/>
    </location>
</feature>
<feature type="compositionally biased region" description="Polar residues" evidence="1">
    <location>
        <begin position="380"/>
        <end position="399"/>
    </location>
</feature>
<dbReference type="RefSeq" id="WP_132416592.1">
    <property type="nucleotide sequence ID" value="NZ_SKFG01000002.1"/>
</dbReference>